<dbReference type="InterPro" id="IPR023997">
    <property type="entry name" value="TonB-dep_OMP_SusC/RagA_CS"/>
</dbReference>
<dbReference type="EMBL" id="CP015401">
    <property type="protein sequence ID" value="ANU56626.1"/>
    <property type="molecule type" value="Genomic_DNA"/>
</dbReference>
<dbReference type="AlphaFoldDB" id="A0A1C7GY36"/>
<evidence type="ECO:0000259" key="8">
    <source>
        <dbReference type="Pfam" id="PF07715"/>
    </source>
</evidence>
<dbReference type="InterPro" id="IPR037066">
    <property type="entry name" value="Plug_dom_sf"/>
</dbReference>
<dbReference type="Pfam" id="PF07715">
    <property type="entry name" value="Plug"/>
    <property type="match status" value="1"/>
</dbReference>
<keyword evidence="2 7" id="KW-0813">Transport</keyword>
<gene>
    <name evidence="9" type="ORF">A4V03_02800</name>
</gene>
<reference evidence="10" key="1">
    <citation type="submission" date="2016-04" db="EMBL/GenBank/DDBJ databases">
        <title>Complete Genome Sequences of Twelve Strains of a Stable Defined Moderately Diverse Mouse Microbiota 2 (sDMDMm2).</title>
        <authorList>
            <person name="Uchimura Y."/>
            <person name="Wyss M."/>
            <person name="Brugiroux S."/>
            <person name="Limenitakis J.P."/>
            <person name="Stecher B."/>
            <person name="McCoy K.D."/>
            <person name="Macpherson A.J."/>
        </authorList>
    </citation>
    <scope>NUCLEOTIDE SEQUENCE [LARGE SCALE GENOMIC DNA]</scope>
    <source>
        <strain evidence="10">I48</strain>
    </source>
</reference>
<dbReference type="Pfam" id="PF13715">
    <property type="entry name" value="CarbopepD_reg_2"/>
    <property type="match status" value="1"/>
</dbReference>
<dbReference type="KEGG" id="bcae:A4V03_02800"/>
<keyword evidence="4 7" id="KW-0812">Transmembrane</keyword>
<keyword evidence="3 7" id="KW-1134">Transmembrane beta strand</keyword>
<dbReference type="PROSITE" id="PS52016">
    <property type="entry name" value="TONB_DEPENDENT_REC_3"/>
    <property type="match status" value="1"/>
</dbReference>
<dbReference type="Gene3D" id="2.40.170.20">
    <property type="entry name" value="TonB-dependent receptor, beta-barrel domain"/>
    <property type="match status" value="1"/>
</dbReference>
<keyword evidence="6 7" id="KW-0998">Cell outer membrane</keyword>
<comment type="similarity">
    <text evidence="7">Belongs to the TonB-dependent receptor family.</text>
</comment>
<evidence type="ECO:0000256" key="3">
    <source>
        <dbReference type="ARBA" id="ARBA00022452"/>
    </source>
</evidence>
<evidence type="ECO:0000256" key="2">
    <source>
        <dbReference type="ARBA" id="ARBA00022448"/>
    </source>
</evidence>
<protein>
    <recommendedName>
        <fullName evidence="8">TonB-dependent receptor plug domain-containing protein</fullName>
    </recommendedName>
</protein>
<dbReference type="RefSeq" id="WP_065537873.1">
    <property type="nucleotide sequence ID" value="NZ_CAPDLJ010000070.1"/>
</dbReference>
<dbReference type="GO" id="GO:0009279">
    <property type="term" value="C:cell outer membrane"/>
    <property type="evidence" value="ECO:0007669"/>
    <property type="project" value="UniProtKB-SubCell"/>
</dbReference>
<name>A0A1C7GY36_9BACE</name>
<organism evidence="9 10">
    <name type="scientific">Bacteroides caecimuris</name>
    <dbReference type="NCBI Taxonomy" id="1796613"/>
    <lineage>
        <taxon>Bacteria</taxon>
        <taxon>Pseudomonadati</taxon>
        <taxon>Bacteroidota</taxon>
        <taxon>Bacteroidia</taxon>
        <taxon>Bacteroidales</taxon>
        <taxon>Bacteroidaceae</taxon>
        <taxon>Bacteroides</taxon>
    </lineage>
</organism>
<keyword evidence="5 7" id="KW-0472">Membrane</keyword>
<dbReference type="Gene3D" id="2.60.40.1120">
    <property type="entry name" value="Carboxypeptidase-like, regulatory domain"/>
    <property type="match status" value="1"/>
</dbReference>
<dbReference type="InterPro" id="IPR039426">
    <property type="entry name" value="TonB-dep_rcpt-like"/>
</dbReference>
<dbReference type="NCBIfam" id="TIGR04057">
    <property type="entry name" value="SusC_RagA_signa"/>
    <property type="match status" value="1"/>
</dbReference>
<dbReference type="NCBIfam" id="TIGR04056">
    <property type="entry name" value="OMP_RagA_SusC"/>
    <property type="match status" value="1"/>
</dbReference>
<sequence>MMKRLNEERRERPCIQSWKYLVGFLLMFAFVTGLAAQEKEKKVTMKCVNEKLTDALKRVEKQSGYKIVFSYNELHSIRVNASIQELAAPEAVKKLIAGHPVKSSVDGRYIHVFLKKDKKETLEKGLLRGQVVDENDEPLPGVSVRVKNGRSTGTLTDLNGGFSIPVKEGQSAMLTFSFIGKKTVEKMVNDGWGVQVKLEEMVNAVDEVVVTGYQVMDKRLMASATSTVKMDDIKIPTINSVDKMLQGTIPGLMVQNSSGSPNATPRIRMRGSSTIYGNASPLWVVDGIVYEDPIDLSNDELNNVLMGSDMLDQVNQNATRSLLGNAIAGVNPNDIESITFLKDASATAIYGTRAANGVIVLTTKKGKIGKPSISFSASLGFTGRPRYSQYNLMNSKERVGISREVVEKGYLYDYMPYATGFEGALFDFYSMKITKSEFDEQVAKYETMNTDWFKLLCRNALNQDYSASISGGNEKVNYYTSIGYNNSKGTTKGDNSTSYSLTSNISAYLTKKVRAYTRLSFSDQKSDGFYTTNPYTYALQTTRAIGPDEYYTTQINTIDGLSNNYLLTYNIFNELAHTGNEAKSRNFSGNVGIDVKIWKGLTLQTLFGLRYVNSTNYQWADERSYYIAGIRGYDYGTVIPNGEEEKKSKLPHGGILNYNSMNNVGYTARAQLSYATTFGEMQQHAINGMIGYEAISNQYDGFNDVEYGYYPDRGMAVSYEYDKESAGSEVLNNSSLEKHTVSRKNTKNNAVSAYATLVYALKNRYIFNANLRGDASNRFGQYTNHKFLPVWSLAARWKINDESWFRGWKALDNFSIRFSYGQQGNIPTSVGPNLVAQYMALAVNRFSGNYQLGIKRLPYPDLRWEKTVTTNYGLDFSLLNGRISGTVDYYVRKGKDLIFNLPVASEYGTTQTFRNGASMKNYGIEVGLTFIPVQTRDFTWTLTPIYSKNTNNISNTAKQDYTYLDYLAGNAFENGKPVNALYAWEFKGLDHETGRAMFEHCSANESEVEKSNDPKSYLKYCGSTDPKFNGGLSTSLRYKNFILNAQFAYAFGHVKRLNFLFSGTMKMPTPQTNLTTDFLHCWREPGDEEHTDIPGIAFDEARNYFVYTPIANATQQNTYDMYNYSDVRVVKADFFRCRNLMLTYTLPDKWLQPLNIAGMSCSFNVTNLFTLCSSKFNGQDPEVDSTGSVALPITRTYSFSVSLNF</sequence>
<dbReference type="GeneID" id="82186053"/>
<dbReference type="SUPFAM" id="SSF49464">
    <property type="entry name" value="Carboxypeptidase regulatory domain-like"/>
    <property type="match status" value="1"/>
</dbReference>
<feature type="domain" description="TonB-dependent receptor plug" evidence="8">
    <location>
        <begin position="219"/>
        <end position="358"/>
    </location>
</feature>
<dbReference type="InterPro" id="IPR036942">
    <property type="entry name" value="Beta-barrel_TonB_sf"/>
</dbReference>
<dbReference type="SUPFAM" id="SSF56935">
    <property type="entry name" value="Porins"/>
    <property type="match status" value="1"/>
</dbReference>
<dbReference type="Gene3D" id="2.170.130.10">
    <property type="entry name" value="TonB-dependent receptor, plug domain"/>
    <property type="match status" value="1"/>
</dbReference>
<dbReference type="OrthoDB" id="9768177at2"/>
<proteinExistence type="inferred from homology"/>
<dbReference type="Proteomes" id="UP000092631">
    <property type="component" value="Chromosome"/>
</dbReference>
<evidence type="ECO:0000256" key="7">
    <source>
        <dbReference type="PROSITE-ProRule" id="PRU01360"/>
    </source>
</evidence>
<dbReference type="InterPro" id="IPR023996">
    <property type="entry name" value="TonB-dep_OMP_SusC/RagA"/>
</dbReference>
<evidence type="ECO:0000256" key="1">
    <source>
        <dbReference type="ARBA" id="ARBA00004571"/>
    </source>
</evidence>
<evidence type="ECO:0000256" key="4">
    <source>
        <dbReference type="ARBA" id="ARBA00022692"/>
    </source>
</evidence>
<accession>A0A1C7GY36</accession>
<keyword evidence="10" id="KW-1185">Reference proteome</keyword>
<dbReference type="InterPro" id="IPR012910">
    <property type="entry name" value="Plug_dom"/>
</dbReference>
<evidence type="ECO:0000313" key="9">
    <source>
        <dbReference type="EMBL" id="ANU56626.1"/>
    </source>
</evidence>
<evidence type="ECO:0000313" key="10">
    <source>
        <dbReference type="Proteomes" id="UP000092631"/>
    </source>
</evidence>
<dbReference type="InterPro" id="IPR008969">
    <property type="entry name" value="CarboxyPept-like_regulatory"/>
</dbReference>
<evidence type="ECO:0000256" key="5">
    <source>
        <dbReference type="ARBA" id="ARBA00023136"/>
    </source>
</evidence>
<evidence type="ECO:0000256" key="6">
    <source>
        <dbReference type="ARBA" id="ARBA00023237"/>
    </source>
</evidence>
<comment type="subcellular location">
    <subcellularLocation>
        <location evidence="1 7">Cell outer membrane</location>
        <topology evidence="1 7">Multi-pass membrane protein</topology>
    </subcellularLocation>
</comment>